<keyword evidence="2" id="KW-1185">Reference proteome</keyword>
<dbReference type="Proteomes" id="UP000326759">
    <property type="component" value="Unassembled WGS sequence"/>
</dbReference>
<reference evidence="1 2" key="1">
    <citation type="journal article" date="2019" name="PLoS Biol.">
        <title>Sex chromosomes control vertical transmission of feminizing Wolbachia symbionts in an isopod.</title>
        <authorList>
            <person name="Becking T."/>
            <person name="Chebbi M.A."/>
            <person name="Giraud I."/>
            <person name="Moumen B."/>
            <person name="Laverre T."/>
            <person name="Caubet Y."/>
            <person name="Peccoud J."/>
            <person name="Gilbert C."/>
            <person name="Cordaux R."/>
        </authorList>
    </citation>
    <scope>NUCLEOTIDE SEQUENCE [LARGE SCALE GENOMIC DNA]</scope>
    <source>
        <strain evidence="1">ANa2</strain>
        <tissue evidence="1">Whole body excluding digestive tract and cuticle</tissue>
    </source>
</reference>
<sequence>MTQMTAVEVKIHLNGLGLTRLRYFVCSGGGLVPLTCTGTLCFEQAQCGCVDTGASSPATTVTKPITVPSTSAPVTSVTCPPGCPFVDDPDDSCG</sequence>
<evidence type="ECO:0000313" key="1">
    <source>
        <dbReference type="EMBL" id="KAB7507736.1"/>
    </source>
</evidence>
<comment type="caution">
    <text evidence="1">The sequence shown here is derived from an EMBL/GenBank/DDBJ whole genome shotgun (WGS) entry which is preliminary data.</text>
</comment>
<dbReference type="AlphaFoldDB" id="A0A5N5TNK2"/>
<dbReference type="OrthoDB" id="6020543at2759"/>
<organism evidence="1 2">
    <name type="scientific">Armadillidium nasatum</name>
    <dbReference type="NCBI Taxonomy" id="96803"/>
    <lineage>
        <taxon>Eukaryota</taxon>
        <taxon>Metazoa</taxon>
        <taxon>Ecdysozoa</taxon>
        <taxon>Arthropoda</taxon>
        <taxon>Crustacea</taxon>
        <taxon>Multicrustacea</taxon>
        <taxon>Malacostraca</taxon>
        <taxon>Eumalacostraca</taxon>
        <taxon>Peracarida</taxon>
        <taxon>Isopoda</taxon>
        <taxon>Oniscidea</taxon>
        <taxon>Crinocheta</taxon>
        <taxon>Armadillidiidae</taxon>
        <taxon>Armadillidium</taxon>
    </lineage>
</organism>
<dbReference type="EMBL" id="SEYY01000241">
    <property type="protein sequence ID" value="KAB7507736.1"/>
    <property type="molecule type" value="Genomic_DNA"/>
</dbReference>
<accession>A0A5N5TNK2</accession>
<protein>
    <submittedName>
        <fullName evidence="1">Uncharacterized protein</fullName>
    </submittedName>
</protein>
<evidence type="ECO:0000313" key="2">
    <source>
        <dbReference type="Proteomes" id="UP000326759"/>
    </source>
</evidence>
<name>A0A5N5TNK2_9CRUS</name>
<gene>
    <name evidence="1" type="ORF">Anas_10869</name>
</gene>
<feature type="non-terminal residue" evidence="1">
    <location>
        <position position="94"/>
    </location>
</feature>
<proteinExistence type="predicted"/>